<dbReference type="Pfam" id="PF08548">
    <property type="entry name" value="Peptidase_M10_C"/>
    <property type="match status" value="1"/>
</dbReference>
<name>A0ABX6T869_9SPHN</name>
<keyword evidence="5" id="KW-0645">Protease</keyword>
<dbReference type="SMART" id="SM00235">
    <property type="entry name" value="ZnMc"/>
    <property type="match status" value="1"/>
</dbReference>
<dbReference type="InterPro" id="IPR013858">
    <property type="entry name" value="Peptidase_M10B_C"/>
</dbReference>
<dbReference type="CDD" id="cd04277">
    <property type="entry name" value="ZnMc_serralysin_like"/>
    <property type="match status" value="1"/>
</dbReference>
<evidence type="ECO:0000256" key="8">
    <source>
        <dbReference type="ARBA" id="ARBA00022737"/>
    </source>
</evidence>
<dbReference type="Gene3D" id="2.130.10.130">
    <property type="entry name" value="Integrin alpha, N-terminal"/>
    <property type="match status" value="1"/>
</dbReference>
<sequence>MVDIPGSSSTTSSVVVGSVTTNTLEVVGDHDWFRVDLSEGQSITVTLKGLSLGDPYLRIRDSLGNVILENDDISPGTLLGSKINVIAPQAGTYYIDVGAFNDATRGDYQLTVTSYVPPAVATYDQIADQLVNGYWDGGAHRFNVSQGGSITVNLTGLTAAGQALAGAALKTWTDIIGVNFIPVTTGGQIVFDDNQSGAFSDSVYSGGFITSSTVNVSTQWLADYGANVGGYAFQTYIHEIGHALGLGHAGNYNSTANYTTDALFVNDSWATTVMSYFSQHENYYFGNQGFSENFLVTPMLADIVAMQELYGLSSSTRSGNTRYGFNSNAGSLYDAASLQNVAYTIYDTGGIDTLNFSQVQYFNQTFNLNPETFSSVNGSTGNLSIARGVVIENATGGSGNDTFIGNSANNVLTGGDGQDMVSYQTATAGVRIDLGITTQQDTIGAGLDTLEGIEGVTGSPFDDVLIGTSGTFRLDGGSGNDLIISYGTGQRNLVGGDGDDVFIAGPASESIDGGNGFDIVDYSLATGPLFIGGYSDSTGSDSYGSIERILGSAYNDTFYYAGAVGVEFWGGAGDDLYLVFGTTWNPTEAPNQGMDTVQSNLSYVLPANVENLVLMNSSISGEPWPISGTGNELSNVITGNSSANLIVGGAGIDRLTGGREADTFRDTAAGLNGDTIVDFYGNDTIIISDASLAGFSFNLSGNTLSYTGGSLTLESPIPTDASIVASAAAGGGVQLTIEGGTEPFAGFGSLRWAVDGFGYNAGNWTSNDLTPRQIADVNGDGRADVVAFGPEGVTVVISADNGGFGGSALVSFNFGYSTEAGGWTSNNLYPRLLADVNGDGCDDIVAFGEGGTYVSLSTSPTMGVSFATPIVATGEFGRSATAGGWLSNDRYPRELADVNGDGRADIVGFGNDGVFVALASSDGTFAAAGIASVNFGFSGGAGGWTSQDRYPRELADVNGDGRADIIAFGEGATYVALGQANGTFGAPYVATGEFGRSTAAGQWTSDDRYHREVADVNGDGRADIVGFGLSAVYVALAREDGTFAASQPVYGNFGAGPEAGGWESQNTFPRYVFDFDNDGDADLFGFGSAGVYVTLSSGGLWA</sequence>
<dbReference type="SUPFAM" id="SSF55486">
    <property type="entry name" value="Metalloproteases ('zincins'), catalytic domain"/>
    <property type="match status" value="1"/>
</dbReference>
<dbReference type="SUPFAM" id="SSF51120">
    <property type="entry name" value="beta-Roll"/>
    <property type="match status" value="2"/>
</dbReference>
<evidence type="ECO:0000256" key="6">
    <source>
        <dbReference type="ARBA" id="ARBA00022723"/>
    </source>
</evidence>
<protein>
    <submittedName>
        <fullName evidence="12">VCBS repeat-containing protein</fullName>
    </submittedName>
</protein>
<dbReference type="RefSeq" id="WP_187708992.1">
    <property type="nucleotide sequence ID" value="NZ_CP060782.1"/>
</dbReference>
<evidence type="ECO:0000256" key="5">
    <source>
        <dbReference type="ARBA" id="ARBA00022670"/>
    </source>
</evidence>
<evidence type="ECO:0000256" key="9">
    <source>
        <dbReference type="ARBA" id="ARBA00022801"/>
    </source>
</evidence>
<dbReference type="SUPFAM" id="SSF69318">
    <property type="entry name" value="Integrin alpha N-terminal domain"/>
    <property type="match status" value="1"/>
</dbReference>
<dbReference type="PRINTS" id="PR00313">
    <property type="entry name" value="CABNDNGRPT"/>
</dbReference>
<evidence type="ECO:0000256" key="4">
    <source>
        <dbReference type="ARBA" id="ARBA00022525"/>
    </source>
</evidence>
<keyword evidence="9" id="KW-0378">Hydrolase</keyword>
<dbReference type="InterPro" id="IPR007280">
    <property type="entry name" value="Peptidase_C_arc/bac"/>
</dbReference>
<keyword evidence="4" id="KW-0964">Secreted</keyword>
<evidence type="ECO:0000313" key="12">
    <source>
        <dbReference type="EMBL" id="QNP46039.1"/>
    </source>
</evidence>
<keyword evidence="10" id="KW-0862">Zinc</keyword>
<evidence type="ECO:0000256" key="10">
    <source>
        <dbReference type="ARBA" id="ARBA00022833"/>
    </source>
</evidence>
<dbReference type="InterPro" id="IPR006026">
    <property type="entry name" value="Peptidase_Metallo"/>
</dbReference>
<comment type="similarity">
    <text evidence="3">Belongs to the peptidase M10B family.</text>
</comment>
<evidence type="ECO:0000259" key="11">
    <source>
        <dbReference type="SMART" id="SM00235"/>
    </source>
</evidence>
<dbReference type="InterPro" id="IPR011049">
    <property type="entry name" value="Serralysin-like_metalloprot_C"/>
</dbReference>
<accession>A0ABX6T869</accession>
<keyword evidence="7" id="KW-0732">Signal</keyword>
<dbReference type="Gene3D" id="3.40.390.10">
    <property type="entry name" value="Collagenase (Catalytic Domain)"/>
    <property type="match status" value="1"/>
</dbReference>
<dbReference type="Pfam" id="PF13517">
    <property type="entry name" value="FG-GAP_3"/>
    <property type="match status" value="2"/>
</dbReference>
<feature type="domain" description="Peptidase metallopeptidase" evidence="11">
    <location>
        <begin position="138"/>
        <end position="279"/>
    </location>
</feature>
<dbReference type="PANTHER" id="PTHR45460:SF2">
    <property type="entry name" value="ALPHA 1,3 GLUCANASE, GH71 FAMILY (EUROFUNG)"/>
    <property type="match status" value="1"/>
</dbReference>
<keyword evidence="13" id="KW-1185">Reference proteome</keyword>
<dbReference type="InterPro" id="IPR034033">
    <property type="entry name" value="Serralysin-like"/>
</dbReference>
<evidence type="ECO:0000256" key="2">
    <source>
        <dbReference type="ARBA" id="ARBA00004613"/>
    </source>
</evidence>
<dbReference type="PANTHER" id="PTHR45460">
    <property type="entry name" value="SIMILAR TO CYSTEINE PROTEINASE"/>
    <property type="match status" value="1"/>
</dbReference>
<comment type="cofactor">
    <cofactor evidence="1">
        <name>Ca(2+)</name>
        <dbReference type="ChEBI" id="CHEBI:29108"/>
    </cofactor>
</comment>
<proteinExistence type="inferred from homology"/>
<dbReference type="SUPFAM" id="SSF89260">
    <property type="entry name" value="Collagen-binding domain"/>
    <property type="match status" value="1"/>
</dbReference>
<keyword evidence="8" id="KW-0677">Repeat</keyword>
<evidence type="ECO:0000256" key="7">
    <source>
        <dbReference type="ARBA" id="ARBA00022729"/>
    </source>
</evidence>
<dbReference type="InterPro" id="IPR001343">
    <property type="entry name" value="Hemolysn_Ca-bd"/>
</dbReference>
<comment type="subcellular location">
    <subcellularLocation>
        <location evidence="2">Secreted</location>
    </subcellularLocation>
</comment>
<gene>
    <name evidence="12" type="ORF">H9L14_01810</name>
</gene>
<reference evidence="12 13" key="1">
    <citation type="submission" date="2020-08" db="EMBL/GenBank/DDBJ databases">
        <title>Genome sequence of Sphingomonas sediminicola KACC 15039T.</title>
        <authorList>
            <person name="Hyun D.-W."/>
            <person name="Bae J.-W."/>
        </authorList>
    </citation>
    <scope>NUCLEOTIDE SEQUENCE [LARGE SCALE GENOMIC DNA]</scope>
    <source>
        <strain evidence="12 13">KACC 15039</strain>
    </source>
</reference>
<dbReference type="InterPro" id="IPR028994">
    <property type="entry name" value="Integrin_alpha_N"/>
</dbReference>
<evidence type="ECO:0000256" key="3">
    <source>
        <dbReference type="ARBA" id="ARBA00009490"/>
    </source>
</evidence>
<dbReference type="Pfam" id="PF00413">
    <property type="entry name" value="Peptidase_M10"/>
    <property type="match status" value="1"/>
</dbReference>
<dbReference type="InterPro" id="IPR001818">
    <property type="entry name" value="Pept_M10_metallopeptidase"/>
</dbReference>
<keyword evidence="6" id="KW-0479">Metal-binding</keyword>
<dbReference type="InterPro" id="IPR013517">
    <property type="entry name" value="FG-GAP"/>
</dbReference>
<dbReference type="Gene3D" id="2.60.120.380">
    <property type="match status" value="1"/>
</dbReference>
<evidence type="ECO:0000313" key="13">
    <source>
        <dbReference type="Proteomes" id="UP000516105"/>
    </source>
</evidence>
<dbReference type="EMBL" id="CP060782">
    <property type="protein sequence ID" value="QNP46039.1"/>
    <property type="molecule type" value="Genomic_DNA"/>
</dbReference>
<dbReference type="Pfam" id="PF00353">
    <property type="entry name" value="HemolysinCabind"/>
    <property type="match status" value="4"/>
</dbReference>
<dbReference type="Gene3D" id="2.150.10.10">
    <property type="entry name" value="Serralysin-like metalloprotease, C-terminal"/>
    <property type="match status" value="3"/>
</dbReference>
<evidence type="ECO:0000256" key="1">
    <source>
        <dbReference type="ARBA" id="ARBA00001913"/>
    </source>
</evidence>
<dbReference type="Proteomes" id="UP000516105">
    <property type="component" value="Chromosome"/>
</dbReference>
<organism evidence="12 13">
    <name type="scientific">Sphingomonas sediminicola</name>
    <dbReference type="NCBI Taxonomy" id="386874"/>
    <lineage>
        <taxon>Bacteria</taxon>
        <taxon>Pseudomonadati</taxon>
        <taxon>Pseudomonadota</taxon>
        <taxon>Alphaproteobacteria</taxon>
        <taxon>Sphingomonadales</taxon>
        <taxon>Sphingomonadaceae</taxon>
        <taxon>Sphingomonas</taxon>
    </lineage>
</organism>
<dbReference type="Pfam" id="PF04151">
    <property type="entry name" value="PPC"/>
    <property type="match status" value="1"/>
</dbReference>
<dbReference type="InterPro" id="IPR024079">
    <property type="entry name" value="MetalloPept_cat_dom_sf"/>
</dbReference>